<feature type="transmembrane region" description="Helical" evidence="1">
    <location>
        <begin position="100"/>
        <end position="127"/>
    </location>
</feature>
<proteinExistence type="predicted"/>
<feature type="transmembrane region" description="Helical" evidence="1">
    <location>
        <begin position="383"/>
        <end position="404"/>
    </location>
</feature>
<feature type="transmembrane region" description="Helical" evidence="1">
    <location>
        <begin position="322"/>
        <end position="344"/>
    </location>
</feature>
<name>A0ABV7XM02_9GAMM</name>
<feature type="transmembrane region" description="Helical" evidence="1">
    <location>
        <begin position="292"/>
        <end position="310"/>
    </location>
</feature>
<sequence length="504" mass="53326">MNAAASNATASSHAWPLSLQRSLAMLRACAPRPAVRVLCLVAVALLVTGAILIAVYAPRPERGVIGAVTLVSFAITAPWAVWCSRLLLLRMEAQAWRMPALPAAIPVALLHVLLATVAAPAVLLVLMAGAEPVFTASCLMLAAMAALFAAMLPRWFYLAMCFAPFAWLVLSSLAIRIWGLDALKVDVSTLFAPWQLPWLAVIATLAAAWRWRAIVRGAGTPRSPWRQPAVLASYASVWPGAAGAPDAGQWQAWMLDWLWPAGQASHAGPERPLRAMRTILGTPFAPLTRGQAATQLGFGVLAMAALALMASTDMDHEKLRSVVNGGLAGGLGGGGMVLVGMYGWRLEQLRQRPAGEMAEFALLPGWGDAAQARRTLLLAIARPMALAATWATVILAALCVAIGVGVAGMAWLLVAVVGLCLLAMLACLRPLSGQAMLPLWMFALIAIAMAMLVATTLVATRPDWSAAAADWLAGGWLGLCLACGTGLAQAWRRYRARPHPFVLD</sequence>
<accession>A0ABV7XM02</accession>
<feature type="transmembrane region" description="Helical" evidence="1">
    <location>
        <begin position="35"/>
        <end position="57"/>
    </location>
</feature>
<keyword evidence="3" id="KW-1185">Reference proteome</keyword>
<feature type="transmembrane region" description="Helical" evidence="1">
    <location>
        <begin position="471"/>
        <end position="491"/>
    </location>
</feature>
<evidence type="ECO:0000256" key="1">
    <source>
        <dbReference type="SAM" id="Phobius"/>
    </source>
</evidence>
<feature type="transmembrane region" description="Helical" evidence="1">
    <location>
        <begin position="133"/>
        <end position="150"/>
    </location>
</feature>
<protein>
    <recommendedName>
        <fullName evidence="4">ABC transporter permease</fullName>
    </recommendedName>
</protein>
<organism evidence="2 3">
    <name type="scientific">Luteimonas soli</name>
    <dbReference type="NCBI Taxonomy" id="1648966"/>
    <lineage>
        <taxon>Bacteria</taxon>
        <taxon>Pseudomonadati</taxon>
        <taxon>Pseudomonadota</taxon>
        <taxon>Gammaproteobacteria</taxon>
        <taxon>Lysobacterales</taxon>
        <taxon>Lysobacteraceae</taxon>
        <taxon>Luteimonas</taxon>
    </lineage>
</organism>
<dbReference type="EMBL" id="JBHRYA010000003">
    <property type="protein sequence ID" value="MFC3715799.1"/>
    <property type="molecule type" value="Genomic_DNA"/>
</dbReference>
<dbReference type="Proteomes" id="UP001595705">
    <property type="component" value="Unassembled WGS sequence"/>
</dbReference>
<keyword evidence="1" id="KW-1133">Transmembrane helix</keyword>
<keyword evidence="1" id="KW-0472">Membrane</keyword>
<feature type="transmembrane region" description="Helical" evidence="1">
    <location>
        <begin position="410"/>
        <end position="428"/>
    </location>
</feature>
<gene>
    <name evidence="2" type="ORF">ACFONC_06525</name>
</gene>
<reference evidence="3" key="1">
    <citation type="journal article" date="2019" name="Int. J. Syst. Evol. Microbiol.">
        <title>The Global Catalogue of Microorganisms (GCM) 10K type strain sequencing project: providing services to taxonomists for standard genome sequencing and annotation.</title>
        <authorList>
            <consortium name="The Broad Institute Genomics Platform"/>
            <consortium name="The Broad Institute Genome Sequencing Center for Infectious Disease"/>
            <person name="Wu L."/>
            <person name="Ma J."/>
        </authorList>
    </citation>
    <scope>NUCLEOTIDE SEQUENCE [LARGE SCALE GENOMIC DNA]</scope>
    <source>
        <strain evidence="3">KCTC 42441</strain>
    </source>
</reference>
<dbReference type="RefSeq" id="WP_386742898.1">
    <property type="nucleotide sequence ID" value="NZ_JBHRYA010000003.1"/>
</dbReference>
<comment type="caution">
    <text evidence="2">The sequence shown here is derived from an EMBL/GenBank/DDBJ whole genome shotgun (WGS) entry which is preliminary data.</text>
</comment>
<feature type="transmembrane region" description="Helical" evidence="1">
    <location>
        <begin position="157"/>
        <end position="179"/>
    </location>
</feature>
<feature type="transmembrane region" description="Helical" evidence="1">
    <location>
        <begin position="63"/>
        <end position="88"/>
    </location>
</feature>
<evidence type="ECO:0000313" key="2">
    <source>
        <dbReference type="EMBL" id="MFC3715799.1"/>
    </source>
</evidence>
<feature type="transmembrane region" description="Helical" evidence="1">
    <location>
        <begin position="191"/>
        <end position="209"/>
    </location>
</feature>
<feature type="transmembrane region" description="Helical" evidence="1">
    <location>
        <begin position="440"/>
        <end position="459"/>
    </location>
</feature>
<evidence type="ECO:0000313" key="3">
    <source>
        <dbReference type="Proteomes" id="UP001595705"/>
    </source>
</evidence>
<keyword evidence="1" id="KW-0812">Transmembrane</keyword>
<evidence type="ECO:0008006" key="4">
    <source>
        <dbReference type="Google" id="ProtNLM"/>
    </source>
</evidence>